<evidence type="ECO:0000313" key="14">
    <source>
        <dbReference type="RefSeq" id="XP_014675177.1"/>
    </source>
</evidence>
<dbReference type="InterPro" id="IPR029338">
    <property type="entry name" value="TSSC4"/>
</dbReference>
<evidence type="ECO:0000256" key="2">
    <source>
        <dbReference type="ARBA" id="ARBA00004496"/>
    </source>
</evidence>
<comment type="subcellular location">
    <subcellularLocation>
        <location evidence="2">Cytoplasm</location>
    </subcellularLocation>
    <subcellularLocation>
        <location evidence="1">Nucleus</location>
    </subcellularLocation>
</comment>
<keyword evidence="6" id="KW-0747">Spliceosome</keyword>
<evidence type="ECO:0000256" key="11">
    <source>
        <dbReference type="SAM" id="MobiDB-lite"/>
    </source>
</evidence>
<evidence type="ECO:0000256" key="7">
    <source>
        <dbReference type="ARBA" id="ARBA00023187"/>
    </source>
</evidence>
<keyword evidence="5" id="KW-0507">mRNA processing</keyword>
<dbReference type="GeneID" id="106815247"/>
<dbReference type="PANTHER" id="PTHR13445">
    <property type="entry name" value="TUMOR SUPPRESSING SUBTRANSFERABLE CANDIDATE 4 TSSC4"/>
    <property type="match status" value="1"/>
</dbReference>
<reference evidence="13 14" key="1">
    <citation type="submission" date="2025-05" db="UniProtKB">
        <authorList>
            <consortium name="RefSeq"/>
        </authorList>
    </citation>
    <scope>IDENTIFICATION</scope>
</reference>
<protein>
    <recommendedName>
        <fullName evidence="9">U5 small nuclear ribonucleoprotein TSSC4</fullName>
    </recommendedName>
</protein>
<evidence type="ECO:0000256" key="1">
    <source>
        <dbReference type="ARBA" id="ARBA00004123"/>
    </source>
</evidence>
<name>A0ABM1ESJ9_PRICU</name>
<evidence type="ECO:0000256" key="3">
    <source>
        <dbReference type="ARBA" id="ARBA00010362"/>
    </source>
</evidence>
<evidence type="ECO:0000256" key="4">
    <source>
        <dbReference type="ARBA" id="ARBA00022490"/>
    </source>
</evidence>
<evidence type="ECO:0000256" key="9">
    <source>
        <dbReference type="ARBA" id="ARBA00035304"/>
    </source>
</evidence>
<feature type="compositionally biased region" description="Basic and acidic residues" evidence="11">
    <location>
        <begin position="215"/>
        <end position="225"/>
    </location>
</feature>
<evidence type="ECO:0000256" key="8">
    <source>
        <dbReference type="ARBA" id="ARBA00023242"/>
    </source>
</evidence>
<feature type="region of interest" description="Disordered" evidence="11">
    <location>
        <begin position="123"/>
        <end position="142"/>
    </location>
</feature>
<feature type="region of interest" description="Disordered" evidence="11">
    <location>
        <begin position="40"/>
        <end position="90"/>
    </location>
</feature>
<keyword evidence="7" id="KW-0508">mRNA splicing</keyword>
<dbReference type="Proteomes" id="UP000695022">
    <property type="component" value="Unplaced"/>
</dbReference>
<keyword evidence="12" id="KW-1185">Reference proteome</keyword>
<accession>A0ABM1ESJ9</accession>
<dbReference type="RefSeq" id="XP_014675177.1">
    <property type="nucleotide sequence ID" value="XM_014819691.1"/>
</dbReference>
<evidence type="ECO:0000256" key="6">
    <source>
        <dbReference type="ARBA" id="ARBA00022728"/>
    </source>
</evidence>
<keyword evidence="4" id="KW-0963">Cytoplasm</keyword>
<dbReference type="PANTHER" id="PTHR13445:SF3">
    <property type="entry name" value="U5 SMALL NUCLEAR RIBONUCLEOPROTEIN TSSC4"/>
    <property type="match status" value="1"/>
</dbReference>
<feature type="region of interest" description="Disordered" evidence="11">
    <location>
        <begin position="273"/>
        <end position="293"/>
    </location>
</feature>
<feature type="compositionally biased region" description="Basic and acidic residues" evidence="11">
    <location>
        <begin position="40"/>
        <end position="59"/>
    </location>
</feature>
<evidence type="ECO:0000256" key="5">
    <source>
        <dbReference type="ARBA" id="ARBA00022664"/>
    </source>
</evidence>
<evidence type="ECO:0000313" key="13">
    <source>
        <dbReference type="RefSeq" id="XP_014675170.1"/>
    </source>
</evidence>
<feature type="compositionally biased region" description="Low complexity" evidence="11">
    <location>
        <begin position="64"/>
        <end position="77"/>
    </location>
</feature>
<sequence>MPAREEEQEEAKVYSLPSADDKFLSRTTDVFGCLQELEDKHKQVESSREKDDSLLKPEPEFPQLGSSGPSGFLSPHGRAPRSRNAPGFKKEPKKWTCYSLADVSNNDMSEATNTSAALGFLEEQRKLKNPDTHTKSELVGGHSFSKRKLTECSADYGDNEPSSNITSEGSGKIIMPQCVVGRTKHHKPKPVPSESRAACDAVGINYLQESFEQQDKQEVNLDAESKAGLTTKTSSDGTLEEVAHIEMSSLETSVNISDVSTIECKLTEEPTSGIVFKPTKKKQRSTRAHVDGE</sequence>
<dbReference type="RefSeq" id="XP_014675170.1">
    <property type="nucleotide sequence ID" value="XM_014819684.1"/>
</dbReference>
<feature type="compositionally biased region" description="Basic residues" evidence="11">
    <location>
        <begin position="278"/>
        <end position="287"/>
    </location>
</feature>
<evidence type="ECO:0000256" key="10">
    <source>
        <dbReference type="ARBA" id="ARBA00045970"/>
    </source>
</evidence>
<feature type="region of interest" description="Disordered" evidence="11">
    <location>
        <begin position="215"/>
        <end position="236"/>
    </location>
</feature>
<dbReference type="Pfam" id="PF15264">
    <property type="entry name" value="TSSC4"/>
    <property type="match status" value="1"/>
</dbReference>
<organism evidence="12 13">
    <name type="scientific">Priapulus caudatus</name>
    <name type="common">Priapulid worm</name>
    <dbReference type="NCBI Taxonomy" id="37621"/>
    <lineage>
        <taxon>Eukaryota</taxon>
        <taxon>Metazoa</taxon>
        <taxon>Ecdysozoa</taxon>
        <taxon>Scalidophora</taxon>
        <taxon>Priapulida</taxon>
        <taxon>Priapulimorpha</taxon>
        <taxon>Priapulimorphida</taxon>
        <taxon>Priapulidae</taxon>
        <taxon>Priapulus</taxon>
    </lineage>
</organism>
<proteinExistence type="inferred from homology"/>
<feature type="compositionally biased region" description="Basic and acidic residues" evidence="11">
    <location>
        <begin position="123"/>
        <end position="136"/>
    </location>
</feature>
<comment type="similarity">
    <text evidence="3">Belongs to the TSSC4 family.</text>
</comment>
<evidence type="ECO:0000313" key="12">
    <source>
        <dbReference type="Proteomes" id="UP000695022"/>
    </source>
</evidence>
<comment type="function">
    <text evidence="10">Protein associated with the U5 snRNP, during its maturation and its post-splicing recycling and which is required for spliceosomal tri-snRNP complex assembly in the nucleus. Has a molecular sequestering activity and transiently hinders SNRNP200 binding sites for constitutive splicing factors that intervene later during the assembly of the spliceosome and splicing. Together with its molecular sequestering activity, may also function as a molecular adapter and placeholder, coordinating the assembly of the U5 snRNP and its association with the U4/U6 di-snRNP.</text>
</comment>
<gene>
    <name evidence="13 14" type="primary">LOC106815247</name>
</gene>
<keyword evidence="8" id="KW-0539">Nucleus</keyword>